<name>A0ABV9I8C6_9DEIO</name>
<feature type="domain" description="HTH marR-type" evidence="1">
    <location>
        <begin position="15"/>
        <end position="145"/>
    </location>
</feature>
<dbReference type="Pfam" id="PF01047">
    <property type="entry name" value="MarR"/>
    <property type="match status" value="1"/>
</dbReference>
<evidence type="ECO:0000259" key="1">
    <source>
        <dbReference type="PROSITE" id="PS50995"/>
    </source>
</evidence>
<sequence>MPETDPAGSAALLFCLNLNRATARLVRRLDHRLSALHGLGLNDFMILHYADQAPQGKIRRSDLAAQLGLTASAVTRLLIPLEKIGLVSRLADPRDARVSYVVLTPGGKERLTDALRSATDTSQDLVGQIPAGELEALSALLDSLA</sequence>
<gene>
    <name evidence="2" type="ORF">ACFO0D_09420</name>
</gene>
<accession>A0ABV9I8C6</accession>
<dbReference type="EMBL" id="JBHSEI010000006">
    <property type="protein sequence ID" value="MFC4638561.1"/>
    <property type="molecule type" value="Genomic_DNA"/>
</dbReference>
<dbReference type="RefSeq" id="WP_380061569.1">
    <property type="nucleotide sequence ID" value="NZ_JBHSEI010000006.1"/>
</dbReference>
<dbReference type="Proteomes" id="UP001595952">
    <property type="component" value="Unassembled WGS sequence"/>
</dbReference>
<proteinExistence type="predicted"/>
<reference evidence="3" key="1">
    <citation type="journal article" date="2019" name="Int. J. Syst. Evol. Microbiol.">
        <title>The Global Catalogue of Microorganisms (GCM) 10K type strain sequencing project: providing services to taxonomists for standard genome sequencing and annotation.</title>
        <authorList>
            <consortium name="The Broad Institute Genomics Platform"/>
            <consortium name="The Broad Institute Genome Sequencing Center for Infectious Disease"/>
            <person name="Wu L."/>
            <person name="Ma J."/>
        </authorList>
    </citation>
    <scope>NUCLEOTIDE SEQUENCE [LARGE SCALE GENOMIC DNA]</scope>
    <source>
        <strain evidence="3">CCUG 55995</strain>
    </source>
</reference>
<dbReference type="PANTHER" id="PTHR33164:SF43">
    <property type="entry name" value="HTH-TYPE TRANSCRIPTIONAL REPRESSOR YETL"/>
    <property type="match status" value="1"/>
</dbReference>
<dbReference type="InterPro" id="IPR039422">
    <property type="entry name" value="MarR/SlyA-like"/>
</dbReference>
<dbReference type="PROSITE" id="PS50995">
    <property type="entry name" value="HTH_MARR_2"/>
    <property type="match status" value="1"/>
</dbReference>
<keyword evidence="3" id="KW-1185">Reference proteome</keyword>
<dbReference type="InterPro" id="IPR036388">
    <property type="entry name" value="WH-like_DNA-bd_sf"/>
</dbReference>
<protein>
    <submittedName>
        <fullName evidence="2">MarR family winged helix-turn-helix transcriptional regulator</fullName>
    </submittedName>
</protein>
<dbReference type="Gene3D" id="1.10.10.10">
    <property type="entry name" value="Winged helix-like DNA-binding domain superfamily/Winged helix DNA-binding domain"/>
    <property type="match status" value="1"/>
</dbReference>
<organism evidence="2 3">
    <name type="scientific">Deinococcus hohokamensis</name>
    <dbReference type="NCBI Taxonomy" id="309883"/>
    <lineage>
        <taxon>Bacteria</taxon>
        <taxon>Thermotogati</taxon>
        <taxon>Deinococcota</taxon>
        <taxon>Deinococci</taxon>
        <taxon>Deinococcales</taxon>
        <taxon>Deinococcaceae</taxon>
        <taxon>Deinococcus</taxon>
    </lineage>
</organism>
<dbReference type="SMART" id="SM00347">
    <property type="entry name" value="HTH_MARR"/>
    <property type="match status" value="1"/>
</dbReference>
<dbReference type="InterPro" id="IPR000835">
    <property type="entry name" value="HTH_MarR-typ"/>
</dbReference>
<evidence type="ECO:0000313" key="2">
    <source>
        <dbReference type="EMBL" id="MFC4638561.1"/>
    </source>
</evidence>
<dbReference type="PANTHER" id="PTHR33164">
    <property type="entry name" value="TRANSCRIPTIONAL REGULATOR, MARR FAMILY"/>
    <property type="match status" value="1"/>
</dbReference>
<evidence type="ECO:0000313" key="3">
    <source>
        <dbReference type="Proteomes" id="UP001595952"/>
    </source>
</evidence>
<dbReference type="PRINTS" id="PR00598">
    <property type="entry name" value="HTHMARR"/>
</dbReference>
<dbReference type="SUPFAM" id="SSF46785">
    <property type="entry name" value="Winged helix' DNA-binding domain"/>
    <property type="match status" value="1"/>
</dbReference>
<comment type="caution">
    <text evidence="2">The sequence shown here is derived from an EMBL/GenBank/DDBJ whole genome shotgun (WGS) entry which is preliminary data.</text>
</comment>
<dbReference type="InterPro" id="IPR036390">
    <property type="entry name" value="WH_DNA-bd_sf"/>
</dbReference>